<dbReference type="PROSITE" id="PS51257">
    <property type="entry name" value="PROKAR_LIPOPROTEIN"/>
    <property type="match status" value="1"/>
</dbReference>
<dbReference type="GeneID" id="65097657"/>
<protein>
    <submittedName>
        <fullName evidence="1">Thioredoxin family protein</fullName>
    </submittedName>
</protein>
<dbReference type="NCBIfam" id="NF040494">
    <property type="entry name" value="nitrored_ArsF"/>
    <property type="match status" value="1"/>
</dbReference>
<reference evidence="1 2" key="1">
    <citation type="submission" date="2021-05" db="EMBL/GenBank/DDBJ databases">
        <title>A novel Methanospirillum isolate from a pyrite-forming mixed culture.</title>
        <authorList>
            <person name="Bunk B."/>
            <person name="Sproer C."/>
            <person name="Spring S."/>
            <person name="Pester M."/>
        </authorList>
    </citation>
    <scope>NUCLEOTIDE SEQUENCE [LARGE SCALE GENOMIC DNA]</scope>
    <source>
        <strain evidence="1 2">J.3.6.1-F.2.7.3</strain>
    </source>
</reference>
<evidence type="ECO:0000313" key="2">
    <source>
        <dbReference type="Proteomes" id="UP000680656"/>
    </source>
</evidence>
<dbReference type="InterPro" id="IPR047698">
    <property type="entry name" value="ArsF-like"/>
</dbReference>
<keyword evidence="2" id="KW-1185">Reference proteome</keyword>
<dbReference type="RefSeq" id="WP_214418630.1">
    <property type="nucleotide sequence ID" value="NZ_CP075546.1"/>
</dbReference>
<sequence>MRKTDHLKIIGALILCALFLTLFAGCTGTNSGNESQVKSEVPSSSALPDITKVELYHFHRNQQCYSCVTLGDMAEKVVNTYYPDELASGKLVFGHINAEDPQNRELAEKYEVVSSSLMIGVYTKDSFTKQDLVGAWYKIGDENEYTTYLTGILDPFLKGEST</sequence>
<dbReference type="EMBL" id="CP075546">
    <property type="protein sequence ID" value="QVV87810.1"/>
    <property type="molecule type" value="Genomic_DNA"/>
</dbReference>
<accession>A0A8E7EIV6</accession>
<proteinExistence type="predicted"/>
<evidence type="ECO:0000313" key="1">
    <source>
        <dbReference type="EMBL" id="QVV87810.1"/>
    </source>
</evidence>
<gene>
    <name evidence="1" type="ORF">KHC33_10695</name>
</gene>
<dbReference type="KEGG" id="mrtj:KHC33_10695"/>
<dbReference type="AlphaFoldDB" id="A0A8E7EIV6"/>
<organism evidence="1 2">
    <name type="scientific">Methanospirillum purgamenti</name>
    <dbReference type="NCBI Taxonomy" id="2834276"/>
    <lineage>
        <taxon>Archaea</taxon>
        <taxon>Methanobacteriati</taxon>
        <taxon>Methanobacteriota</taxon>
        <taxon>Stenosarchaea group</taxon>
        <taxon>Methanomicrobia</taxon>
        <taxon>Methanomicrobiales</taxon>
        <taxon>Methanospirillaceae</taxon>
        <taxon>Methanospirillum</taxon>
    </lineage>
</organism>
<dbReference type="Proteomes" id="UP000680656">
    <property type="component" value="Chromosome"/>
</dbReference>
<name>A0A8E7EIV6_9EURY</name>